<dbReference type="CDD" id="cd03257">
    <property type="entry name" value="ABC_NikE_OppD_transporters"/>
    <property type="match status" value="1"/>
</dbReference>
<dbReference type="FunFam" id="3.40.50.300:FF:000016">
    <property type="entry name" value="Oligopeptide ABC transporter ATP-binding component"/>
    <property type="match status" value="1"/>
</dbReference>
<dbReference type="EMBL" id="CAEZZR010000047">
    <property type="protein sequence ID" value="CAB4772515.1"/>
    <property type="molecule type" value="Genomic_DNA"/>
</dbReference>
<dbReference type="EMBL" id="CAFBRB010000027">
    <property type="protein sequence ID" value="CAB5073102.1"/>
    <property type="molecule type" value="Genomic_DNA"/>
</dbReference>
<proteinExistence type="inferred from homology"/>
<dbReference type="EMBL" id="CAEZYB010000025">
    <property type="protein sequence ID" value="CAB4698832.1"/>
    <property type="molecule type" value="Genomic_DNA"/>
</dbReference>
<dbReference type="PROSITE" id="PS50893">
    <property type="entry name" value="ABC_TRANSPORTER_2"/>
    <property type="match status" value="1"/>
</dbReference>
<dbReference type="Pfam" id="PF00005">
    <property type="entry name" value="ABC_tran"/>
    <property type="match status" value="1"/>
</dbReference>
<dbReference type="EMBL" id="CAFBQK010000033">
    <property type="protein sequence ID" value="CAB5048368.1"/>
    <property type="molecule type" value="Genomic_DNA"/>
</dbReference>
<dbReference type="GO" id="GO:0055085">
    <property type="term" value="P:transmembrane transport"/>
    <property type="evidence" value="ECO:0007669"/>
    <property type="project" value="UniProtKB-ARBA"/>
</dbReference>
<dbReference type="PROSITE" id="PS00211">
    <property type="entry name" value="ABC_TRANSPORTER_1"/>
    <property type="match status" value="1"/>
</dbReference>
<organism evidence="7">
    <name type="scientific">freshwater metagenome</name>
    <dbReference type="NCBI Taxonomy" id="449393"/>
    <lineage>
        <taxon>unclassified sequences</taxon>
        <taxon>metagenomes</taxon>
        <taxon>ecological metagenomes</taxon>
    </lineage>
</organism>
<dbReference type="Gene3D" id="3.40.50.300">
    <property type="entry name" value="P-loop containing nucleotide triphosphate hydrolases"/>
    <property type="match status" value="1"/>
</dbReference>
<dbReference type="EMBL" id="CAEZWO010000012">
    <property type="protein sequence ID" value="CAB4652035.1"/>
    <property type="molecule type" value="Genomic_DNA"/>
</dbReference>
<dbReference type="NCBIfam" id="TIGR01727">
    <property type="entry name" value="oligo_HPY"/>
    <property type="match status" value="1"/>
</dbReference>
<dbReference type="InterPro" id="IPR013563">
    <property type="entry name" value="Oligopep_ABC_C"/>
</dbReference>
<dbReference type="InterPro" id="IPR050319">
    <property type="entry name" value="ABC_transp_ATP-bind"/>
</dbReference>
<dbReference type="InterPro" id="IPR003593">
    <property type="entry name" value="AAA+_ATPase"/>
</dbReference>
<dbReference type="SUPFAM" id="SSF52540">
    <property type="entry name" value="P-loop containing nucleoside triphosphate hydrolases"/>
    <property type="match status" value="1"/>
</dbReference>
<evidence type="ECO:0000259" key="5">
    <source>
        <dbReference type="PROSITE" id="PS50893"/>
    </source>
</evidence>
<gene>
    <name evidence="6" type="ORF">UFOPK2254_00211</name>
    <name evidence="7" type="ORF">UFOPK2646_00349</name>
    <name evidence="8" type="ORF">UFOPK2907_00636</name>
    <name evidence="9" type="ORF">UFOPK3197_00491</name>
    <name evidence="10" type="ORF">UFOPK3241_00120</name>
    <name evidence="11" type="ORF">UFOPK3707_00136</name>
    <name evidence="12" type="ORF">UFOPK3937_00041</name>
    <name evidence="13" type="ORF">UFOPK4265_00396</name>
    <name evidence="14" type="ORF">UFOPK4401_00403</name>
</gene>
<keyword evidence="2" id="KW-0813">Transport</keyword>
<comment type="similarity">
    <text evidence="1">Belongs to the ABC transporter superfamily.</text>
</comment>
<dbReference type="EMBL" id="CAFBOJ010000002">
    <property type="protein sequence ID" value="CAB4970238.1"/>
    <property type="molecule type" value="Genomic_DNA"/>
</dbReference>
<evidence type="ECO:0000313" key="10">
    <source>
        <dbReference type="EMBL" id="CAB4839753.1"/>
    </source>
</evidence>
<name>A0A6J6PJZ9_9ZZZZ</name>
<evidence type="ECO:0000313" key="13">
    <source>
        <dbReference type="EMBL" id="CAB5048368.1"/>
    </source>
</evidence>
<dbReference type="PANTHER" id="PTHR43776">
    <property type="entry name" value="TRANSPORT ATP-BINDING PROTEIN"/>
    <property type="match status" value="1"/>
</dbReference>
<dbReference type="NCBIfam" id="NF008453">
    <property type="entry name" value="PRK11308.1"/>
    <property type="match status" value="1"/>
</dbReference>
<sequence>MSSDNILELQGLKKHFKVHSTFGRGKTVVKAVDGIDLVVGRGETVGLVGESGCGKTTVGRTVMKIYEPTDGKIIFDGVDITDLKRRDMKAYRSKMQMIFQDPFSSLNPRHTVGTIIEAAYIIHKTEPIGGRTKAIQNLLERVGLNPEHINRFPHEFSGGQRQRIGIARALALTPKLIVADEPVSALDVSIQAQVVNLLDDLQKELGLSYLFVAHDLSVVQHISDRVVVMYLGKVMEIATTTELFANPRHPYTKALLSAVPIPDPIIERQRERIILTGDLPSPANPPAGCVFSTRCWKVQDRCVSEAPIPVQISPNHTLACHFPEPAGKL</sequence>
<dbReference type="InterPro" id="IPR017871">
    <property type="entry name" value="ABC_transporter-like_CS"/>
</dbReference>
<dbReference type="SMART" id="SM00382">
    <property type="entry name" value="AAA"/>
    <property type="match status" value="1"/>
</dbReference>
<dbReference type="GO" id="GO:0016887">
    <property type="term" value="F:ATP hydrolysis activity"/>
    <property type="evidence" value="ECO:0007669"/>
    <property type="project" value="InterPro"/>
</dbReference>
<dbReference type="Pfam" id="PF08352">
    <property type="entry name" value="oligo_HPY"/>
    <property type="match status" value="1"/>
</dbReference>
<keyword evidence="4" id="KW-0067">ATP-binding</keyword>
<dbReference type="GO" id="GO:0005524">
    <property type="term" value="F:ATP binding"/>
    <property type="evidence" value="ECO:0007669"/>
    <property type="project" value="UniProtKB-KW"/>
</dbReference>
<evidence type="ECO:0000256" key="2">
    <source>
        <dbReference type="ARBA" id="ARBA00022448"/>
    </source>
</evidence>
<keyword evidence="3" id="KW-0547">Nucleotide-binding</keyword>
<dbReference type="GO" id="GO:0015833">
    <property type="term" value="P:peptide transport"/>
    <property type="evidence" value="ECO:0007669"/>
    <property type="project" value="InterPro"/>
</dbReference>
<dbReference type="EMBL" id="CAFABI010000039">
    <property type="protein sequence ID" value="CAB4825615.1"/>
    <property type="molecule type" value="Genomic_DNA"/>
</dbReference>
<reference evidence="7" key="1">
    <citation type="submission" date="2020-05" db="EMBL/GenBank/DDBJ databases">
        <authorList>
            <person name="Chiriac C."/>
            <person name="Salcher M."/>
            <person name="Ghai R."/>
            <person name="Kavagutti S V."/>
        </authorList>
    </citation>
    <scope>NUCLEOTIDE SEQUENCE</scope>
</reference>
<dbReference type="PANTHER" id="PTHR43776:SF7">
    <property type="entry name" value="D,D-DIPEPTIDE TRANSPORT ATP-BINDING PROTEIN DDPF-RELATED"/>
    <property type="match status" value="1"/>
</dbReference>
<evidence type="ECO:0000313" key="7">
    <source>
        <dbReference type="EMBL" id="CAB4698832.1"/>
    </source>
</evidence>
<dbReference type="AlphaFoldDB" id="A0A6J6PJZ9"/>
<dbReference type="EMBL" id="CAFAZX010000003">
    <property type="protein sequence ID" value="CAB4839753.1"/>
    <property type="molecule type" value="Genomic_DNA"/>
</dbReference>
<protein>
    <submittedName>
        <fullName evidence="7">Unannotated protein</fullName>
    </submittedName>
</protein>
<evidence type="ECO:0000256" key="4">
    <source>
        <dbReference type="ARBA" id="ARBA00022840"/>
    </source>
</evidence>
<evidence type="ECO:0000313" key="14">
    <source>
        <dbReference type="EMBL" id="CAB5073102.1"/>
    </source>
</evidence>
<dbReference type="InterPro" id="IPR027417">
    <property type="entry name" value="P-loop_NTPase"/>
</dbReference>
<dbReference type="InterPro" id="IPR003439">
    <property type="entry name" value="ABC_transporter-like_ATP-bd"/>
</dbReference>
<evidence type="ECO:0000313" key="8">
    <source>
        <dbReference type="EMBL" id="CAB4772515.1"/>
    </source>
</evidence>
<dbReference type="EMBL" id="CAFBMY010000010">
    <property type="protein sequence ID" value="CAB4916671.1"/>
    <property type="molecule type" value="Genomic_DNA"/>
</dbReference>
<evidence type="ECO:0000313" key="9">
    <source>
        <dbReference type="EMBL" id="CAB4825615.1"/>
    </source>
</evidence>
<accession>A0A6J6PJZ9</accession>
<evidence type="ECO:0000313" key="12">
    <source>
        <dbReference type="EMBL" id="CAB4970238.1"/>
    </source>
</evidence>
<evidence type="ECO:0000256" key="1">
    <source>
        <dbReference type="ARBA" id="ARBA00005417"/>
    </source>
</evidence>
<evidence type="ECO:0000313" key="6">
    <source>
        <dbReference type="EMBL" id="CAB4652035.1"/>
    </source>
</evidence>
<evidence type="ECO:0000256" key="3">
    <source>
        <dbReference type="ARBA" id="ARBA00022741"/>
    </source>
</evidence>
<feature type="domain" description="ABC transporter" evidence="5">
    <location>
        <begin position="7"/>
        <end position="256"/>
    </location>
</feature>
<evidence type="ECO:0000313" key="11">
    <source>
        <dbReference type="EMBL" id="CAB4916671.1"/>
    </source>
</evidence>